<name>A0A818A1Z0_9BILA</name>
<evidence type="ECO:0000313" key="2">
    <source>
        <dbReference type="EMBL" id="CAF3399764.1"/>
    </source>
</evidence>
<gene>
    <name evidence="2" type="ORF">TIS948_LOCUS27588</name>
</gene>
<accession>A0A818A1Z0</accession>
<feature type="region of interest" description="Disordered" evidence="1">
    <location>
        <begin position="240"/>
        <end position="276"/>
    </location>
</feature>
<protein>
    <submittedName>
        <fullName evidence="2">Uncharacterized protein</fullName>
    </submittedName>
</protein>
<sequence length="387" mass="41601">MAQMTISMAQMTNLMAQMAISMAQLTISVVQMTIFMAQMTNLMAQMANSYGTIDHSCGTIDHSCGNTTASRGTGTTSAAVLVYRQQQTASANPIGTAGSSPGLIYPMMPNYMSQLVQNARLLEGVLIAPYIQPSMNARAANFDMLRQIVANSPIFANNPELREQMINALPAAIEQMRNSEVQSLMQNRKARTAIIQIQKGLQCLHIGLQRLHIAAPNLFQAGGLVAGLRFIPTGLASPAAATSGSTNSPLTSSTSITTTGQTPSSTAGTASTPSSTDPNNYAHVFAQILNMMPNQNISLLSLLHGNADVERGYSENAALITDDRSSLSDISINGLRATKDAVKFYGQGKVHKVPICKGLLDNVEKPHSRYQVDQEITQRILEKKKRL</sequence>
<comment type="caution">
    <text evidence="2">The sequence shown here is derived from an EMBL/GenBank/DDBJ whole genome shotgun (WGS) entry which is preliminary data.</text>
</comment>
<reference evidence="2" key="1">
    <citation type="submission" date="2021-02" db="EMBL/GenBank/DDBJ databases">
        <authorList>
            <person name="Nowell W R."/>
        </authorList>
    </citation>
    <scope>NUCLEOTIDE SEQUENCE</scope>
</reference>
<evidence type="ECO:0000313" key="3">
    <source>
        <dbReference type="Proteomes" id="UP000663825"/>
    </source>
</evidence>
<dbReference type="OrthoDB" id="9450922at2759"/>
<feature type="compositionally biased region" description="Low complexity" evidence="1">
    <location>
        <begin position="242"/>
        <end position="276"/>
    </location>
</feature>
<dbReference type="AlphaFoldDB" id="A0A818A1Z0"/>
<organism evidence="2 3">
    <name type="scientific">Rotaria socialis</name>
    <dbReference type="NCBI Taxonomy" id="392032"/>
    <lineage>
        <taxon>Eukaryota</taxon>
        <taxon>Metazoa</taxon>
        <taxon>Spiralia</taxon>
        <taxon>Gnathifera</taxon>
        <taxon>Rotifera</taxon>
        <taxon>Eurotatoria</taxon>
        <taxon>Bdelloidea</taxon>
        <taxon>Philodinida</taxon>
        <taxon>Philodinidae</taxon>
        <taxon>Rotaria</taxon>
    </lineage>
</organism>
<evidence type="ECO:0000256" key="1">
    <source>
        <dbReference type="SAM" id="MobiDB-lite"/>
    </source>
</evidence>
<proteinExistence type="predicted"/>
<dbReference type="EMBL" id="CAJNXB010004950">
    <property type="protein sequence ID" value="CAF3399764.1"/>
    <property type="molecule type" value="Genomic_DNA"/>
</dbReference>
<dbReference type="Proteomes" id="UP000663825">
    <property type="component" value="Unassembled WGS sequence"/>
</dbReference>